<dbReference type="EMBL" id="JBHSGI010000005">
    <property type="protein sequence ID" value="MFC4668476.1"/>
    <property type="molecule type" value="Genomic_DNA"/>
</dbReference>
<dbReference type="InterPro" id="IPR024930">
    <property type="entry name" value="Skp_dom_sf"/>
</dbReference>
<evidence type="ECO:0000256" key="1">
    <source>
        <dbReference type="SAM" id="SignalP"/>
    </source>
</evidence>
<gene>
    <name evidence="2" type="ORF">ACFO5X_07920</name>
</gene>
<keyword evidence="3" id="KW-1185">Reference proteome</keyword>
<feature type="chain" id="PRO_5045259530" evidence="1">
    <location>
        <begin position="23"/>
        <end position="183"/>
    </location>
</feature>
<dbReference type="Gene3D" id="3.30.910.20">
    <property type="entry name" value="Skp domain"/>
    <property type="match status" value="1"/>
</dbReference>
<reference evidence="3" key="1">
    <citation type="journal article" date="2019" name="Int. J. Syst. Evol. Microbiol.">
        <title>The Global Catalogue of Microorganisms (GCM) 10K type strain sequencing project: providing services to taxonomists for standard genome sequencing and annotation.</title>
        <authorList>
            <consortium name="The Broad Institute Genomics Platform"/>
            <consortium name="The Broad Institute Genome Sequencing Center for Infectious Disease"/>
            <person name="Wu L."/>
            <person name="Ma J."/>
        </authorList>
    </citation>
    <scope>NUCLEOTIDE SEQUENCE [LARGE SCALE GENOMIC DNA]</scope>
    <source>
        <strain evidence="3">CGMCC 4.7283</strain>
    </source>
</reference>
<evidence type="ECO:0000313" key="2">
    <source>
        <dbReference type="EMBL" id="MFC4668476.1"/>
    </source>
</evidence>
<dbReference type="Pfam" id="PF03938">
    <property type="entry name" value="OmpH"/>
    <property type="match status" value="1"/>
</dbReference>
<organism evidence="2 3">
    <name type="scientific">Seohaeicola nanhaiensis</name>
    <dbReference type="NCBI Taxonomy" id="1387282"/>
    <lineage>
        <taxon>Bacteria</taxon>
        <taxon>Pseudomonadati</taxon>
        <taxon>Pseudomonadota</taxon>
        <taxon>Alphaproteobacteria</taxon>
        <taxon>Rhodobacterales</taxon>
        <taxon>Roseobacteraceae</taxon>
        <taxon>Seohaeicola</taxon>
    </lineage>
</organism>
<keyword evidence="1" id="KW-0732">Signal</keyword>
<sequence length="183" mass="19860">MHRRGLLARMIAVALAVSSPLACPVSAQQLGLPQGDILTISSDRFFSESAFGKRVAKEIEAAGTALAKENRRIEAELTAEEKDLTEKRRDMEPEAFRALADAFNEKVKVIRNTQDTKARALAQKSDSARAQFFEAARPVLVSLMQETGAGVILERSSVFLSANATDITEIAIERIDAIVGTGE</sequence>
<dbReference type="SMART" id="SM00935">
    <property type="entry name" value="OmpH"/>
    <property type="match status" value="1"/>
</dbReference>
<protein>
    <submittedName>
        <fullName evidence="2">OmpH family outer membrane protein</fullName>
    </submittedName>
</protein>
<comment type="caution">
    <text evidence="2">The sequence shown here is derived from an EMBL/GenBank/DDBJ whole genome shotgun (WGS) entry which is preliminary data.</text>
</comment>
<dbReference type="SUPFAM" id="SSF111384">
    <property type="entry name" value="OmpH-like"/>
    <property type="match status" value="1"/>
</dbReference>
<feature type="signal peptide" evidence="1">
    <location>
        <begin position="1"/>
        <end position="22"/>
    </location>
</feature>
<accession>A0ABV9KFW4</accession>
<name>A0ABV9KFW4_9RHOB</name>
<dbReference type="Proteomes" id="UP001595973">
    <property type="component" value="Unassembled WGS sequence"/>
</dbReference>
<proteinExistence type="predicted"/>
<evidence type="ECO:0000313" key="3">
    <source>
        <dbReference type="Proteomes" id="UP001595973"/>
    </source>
</evidence>
<dbReference type="RefSeq" id="WP_380716759.1">
    <property type="nucleotide sequence ID" value="NZ_JBHSGI010000005.1"/>
</dbReference>
<dbReference type="InterPro" id="IPR005632">
    <property type="entry name" value="Chaperone_Skp"/>
</dbReference>